<dbReference type="Proteomes" id="UP000492821">
    <property type="component" value="Unassembled WGS sequence"/>
</dbReference>
<evidence type="ECO:0000256" key="1">
    <source>
        <dbReference type="SAM" id="MobiDB-lite"/>
    </source>
</evidence>
<protein>
    <submittedName>
        <fullName evidence="3">Translation initiation factor IF-2</fullName>
    </submittedName>
</protein>
<reference evidence="3" key="2">
    <citation type="submission" date="2020-10" db="UniProtKB">
        <authorList>
            <consortium name="WormBaseParasite"/>
        </authorList>
    </citation>
    <scope>IDENTIFICATION</scope>
</reference>
<dbReference type="WBParaSite" id="Pan_g11800.t1">
    <property type="protein sequence ID" value="Pan_g11800.t1"/>
    <property type="gene ID" value="Pan_g11800"/>
</dbReference>
<sequence>MGTIVFQNGHLKLRMAGTDPTRPGPGRSKAARPDPTPGQQSPTRPGPGRVEVGPGRPGPPSTPVDTH</sequence>
<evidence type="ECO:0000313" key="3">
    <source>
        <dbReference type="WBParaSite" id="Pan_g11800.t1"/>
    </source>
</evidence>
<feature type="compositionally biased region" description="Low complexity" evidence="1">
    <location>
        <begin position="42"/>
        <end position="54"/>
    </location>
</feature>
<feature type="region of interest" description="Disordered" evidence="1">
    <location>
        <begin position="1"/>
        <end position="67"/>
    </location>
</feature>
<proteinExistence type="predicted"/>
<reference evidence="2" key="1">
    <citation type="journal article" date="2013" name="Genetics">
        <title>The draft genome and transcriptome of Panagrellus redivivus are shaped by the harsh demands of a free-living lifestyle.</title>
        <authorList>
            <person name="Srinivasan J."/>
            <person name="Dillman A.R."/>
            <person name="Macchietto M.G."/>
            <person name="Heikkinen L."/>
            <person name="Lakso M."/>
            <person name="Fracchia K.M."/>
            <person name="Antoshechkin I."/>
            <person name="Mortazavi A."/>
            <person name="Wong G."/>
            <person name="Sternberg P.W."/>
        </authorList>
    </citation>
    <scope>NUCLEOTIDE SEQUENCE [LARGE SCALE GENOMIC DNA]</scope>
    <source>
        <strain evidence="2">MT8872</strain>
    </source>
</reference>
<dbReference type="AlphaFoldDB" id="A0A7E4UR18"/>
<name>A0A7E4UR18_PANRE</name>
<evidence type="ECO:0000313" key="2">
    <source>
        <dbReference type="Proteomes" id="UP000492821"/>
    </source>
</evidence>
<keyword evidence="2" id="KW-1185">Reference proteome</keyword>
<organism evidence="2 3">
    <name type="scientific">Panagrellus redivivus</name>
    <name type="common">Microworm</name>
    <dbReference type="NCBI Taxonomy" id="6233"/>
    <lineage>
        <taxon>Eukaryota</taxon>
        <taxon>Metazoa</taxon>
        <taxon>Ecdysozoa</taxon>
        <taxon>Nematoda</taxon>
        <taxon>Chromadorea</taxon>
        <taxon>Rhabditida</taxon>
        <taxon>Tylenchina</taxon>
        <taxon>Panagrolaimomorpha</taxon>
        <taxon>Panagrolaimoidea</taxon>
        <taxon>Panagrolaimidae</taxon>
        <taxon>Panagrellus</taxon>
    </lineage>
</organism>
<accession>A0A7E4UR18</accession>
<feature type="compositionally biased region" description="Pro residues" evidence="1">
    <location>
        <begin position="56"/>
        <end position="67"/>
    </location>
</feature>